<dbReference type="EMBL" id="LR134441">
    <property type="protein sequence ID" value="VEH99428.1"/>
    <property type="molecule type" value="Genomic_DNA"/>
</dbReference>
<organism evidence="3 5">
    <name type="scientific">Kaistella antarctica</name>
    <dbReference type="NCBI Taxonomy" id="266748"/>
    <lineage>
        <taxon>Bacteria</taxon>
        <taxon>Pseudomonadati</taxon>
        <taxon>Bacteroidota</taxon>
        <taxon>Flavobacteriia</taxon>
        <taxon>Flavobacteriales</taxon>
        <taxon>Weeksellaceae</taxon>
        <taxon>Chryseobacterium group</taxon>
        <taxon>Kaistella</taxon>
    </lineage>
</organism>
<reference evidence="2 4" key="1">
    <citation type="submission" date="2014-07" db="EMBL/GenBank/DDBJ databases">
        <authorList>
            <person name="Pisani N.G."/>
            <person name="Newman J.D."/>
        </authorList>
    </citation>
    <scope>NUCLEOTIDE SEQUENCE [LARGE SCALE GENOMIC DNA]</scope>
    <source>
        <strain evidence="2 4">LMG 24720</strain>
    </source>
</reference>
<feature type="transmembrane region" description="Helical" evidence="1">
    <location>
        <begin position="393"/>
        <end position="410"/>
    </location>
</feature>
<feature type="transmembrane region" description="Helical" evidence="1">
    <location>
        <begin position="219"/>
        <end position="236"/>
    </location>
</feature>
<name>A0A3S4UTB6_9FLAO</name>
<evidence type="ECO:0000256" key="1">
    <source>
        <dbReference type="SAM" id="Phobius"/>
    </source>
</evidence>
<feature type="transmembrane region" description="Helical" evidence="1">
    <location>
        <begin position="335"/>
        <end position="357"/>
    </location>
</feature>
<feature type="transmembrane region" description="Helical" evidence="1">
    <location>
        <begin position="51"/>
        <end position="71"/>
    </location>
</feature>
<gene>
    <name evidence="2" type="ORF">HY04_10140</name>
    <name evidence="3" type="ORF">NCTC13489_01532</name>
</gene>
<evidence type="ECO:0000313" key="3">
    <source>
        <dbReference type="EMBL" id="VEH99428.1"/>
    </source>
</evidence>
<dbReference type="KEGG" id="cant:NCTC13489_01532"/>
<dbReference type="EMBL" id="JPEP01000002">
    <property type="protein sequence ID" value="KEY18823.1"/>
    <property type="molecule type" value="Genomic_DNA"/>
</dbReference>
<feature type="transmembrane region" description="Helical" evidence="1">
    <location>
        <begin position="168"/>
        <end position="187"/>
    </location>
</feature>
<feature type="transmembrane region" description="Helical" evidence="1">
    <location>
        <begin position="369"/>
        <end position="387"/>
    </location>
</feature>
<evidence type="ECO:0000313" key="5">
    <source>
        <dbReference type="Proteomes" id="UP000270036"/>
    </source>
</evidence>
<feature type="transmembrane region" description="Helical" evidence="1">
    <location>
        <begin position="91"/>
        <end position="114"/>
    </location>
</feature>
<sequence length="415" mass="48653">MILLFIYFLFLLLVLLKNKSVAIVLLAIQLVSLLGTFFIGRFIEITTIEDLSRLMIMSLLLSLIILPWKYYYGIKEIKSINSVRLNIITKFLIVINFFVFIVFLITTIVVMTTIKDVNEFKYAEGVSTDFYYNMLPFPTVFFNISILFYYFSYFMLPLHFYYLYKKKYWLSILCFVFSLNIVLYGLTFFSRAVVLQFVFLYFSMLYLLYGALTNAVKKTIKISLIVIMTISVGYFIDISQRRFDEDREAVKTYSKTIPNDALTQDPVTFSYLDYASQGFFNGYEVLEIYEGEGFDGKLTYQSISSFFNSPMDNHEAIKYRQKLWPKHYSYSFNGFTAYAVYDYGIVGSILLCIVYFFSVRKIRPKNGAIDLKNLFLIGLLIQIPLMSIFYNQLGGIFIAFILLVPLWLYMKKEKI</sequence>
<accession>A0A3S4UTB6</accession>
<dbReference type="OrthoDB" id="1454329at2"/>
<keyword evidence="1" id="KW-0812">Transmembrane</keyword>
<dbReference type="Proteomes" id="UP000270036">
    <property type="component" value="Chromosome"/>
</dbReference>
<dbReference type="STRING" id="266748.HY04_10140"/>
<dbReference type="Proteomes" id="UP000028349">
    <property type="component" value="Unassembled WGS sequence"/>
</dbReference>
<feature type="transmembrane region" description="Helical" evidence="1">
    <location>
        <begin position="193"/>
        <end position="212"/>
    </location>
</feature>
<protein>
    <recommendedName>
        <fullName evidence="6">Oligosaccharide repeat unit polymerase</fullName>
    </recommendedName>
</protein>
<evidence type="ECO:0000313" key="2">
    <source>
        <dbReference type="EMBL" id="KEY18823.1"/>
    </source>
</evidence>
<dbReference type="AlphaFoldDB" id="A0A3S4UTB6"/>
<proteinExistence type="predicted"/>
<keyword evidence="1" id="KW-1133">Transmembrane helix</keyword>
<keyword evidence="1" id="KW-0472">Membrane</keyword>
<feature type="transmembrane region" description="Helical" evidence="1">
    <location>
        <begin position="134"/>
        <end position="156"/>
    </location>
</feature>
<reference evidence="3 5" key="2">
    <citation type="submission" date="2018-12" db="EMBL/GenBank/DDBJ databases">
        <authorList>
            <consortium name="Pathogen Informatics"/>
        </authorList>
    </citation>
    <scope>NUCLEOTIDE SEQUENCE [LARGE SCALE GENOMIC DNA]</scope>
    <source>
        <strain evidence="3 5">NCTC13489</strain>
    </source>
</reference>
<evidence type="ECO:0000313" key="4">
    <source>
        <dbReference type="Proteomes" id="UP000028349"/>
    </source>
</evidence>
<dbReference type="RefSeq" id="WP_034719398.1">
    <property type="nucleotide sequence ID" value="NZ_FOIX01000004.1"/>
</dbReference>
<evidence type="ECO:0008006" key="6">
    <source>
        <dbReference type="Google" id="ProtNLM"/>
    </source>
</evidence>
<keyword evidence="4" id="KW-1185">Reference proteome</keyword>